<dbReference type="OrthoDB" id="408631at2759"/>
<name>A0A4S4LTC4_9AGAM</name>
<dbReference type="InterPro" id="IPR002018">
    <property type="entry name" value="CarbesteraseB"/>
</dbReference>
<dbReference type="EMBL" id="SGPL01000243">
    <property type="protein sequence ID" value="THH14881.1"/>
    <property type="molecule type" value="Genomic_DNA"/>
</dbReference>
<dbReference type="EC" id="3.1.1.-" evidence="3"/>
<feature type="domain" description="Carboxylesterase type B" evidence="4">
    <location>
        <begin position="26"/>
        <end position="416"/>
    </location>
</feature>
<evidence type="ECO:0000256" key="1">
    <source>
        <dbReference type="ARBA" id="ARBA00005964"/>
    </source>
</evidence>
<evidence type="ECO:0000256" key="3">
    <source>
        <dbReference type="RuleBase" id="RU361235"/>
    </source>
</evidence>
<reference evidence="5 6" key="1">
    <citation type="submission" date="2019-02" db="EMBL/GenBank/DDBJ databases">
        <title>Genome sequencing of the rare red list fungi Bondarzewia mesenterica.</title>
        <authorList>
            <person name="Buettner E."/>
            <person name="Kellner H."/>
        </authorList>
    </citation>
    <scope>NUCLEOTIDE SEQUENCE [LARGE SCALE GENOMIC DNA]</scope>
    <source>
        <strain evidence="5 6">DSM 108281</strain>
    </source>
</reference>
<protein>
    <recommendedName>
        <fullName evidence="3">Carboxylic ester hydrolase</fullName>
        <ecNumber evidence="3">3.1.1.-</ecNumber>
    </recommendedName>
</protein>
<evidence type="ECO:0000259" key="4">
    <source>
        <dbReference type="Pfam" id="PF00135"/>
    </source>
</evidence>
<dbReference type="InterPro" id="IPR019826">
    <property type="entry name" value="Carboxylesterase_B_AS"/>
</dbReference>
<dbReference type="Pfam" id="PF00135">
    <property type="entry name" value="COesterase"/>
    <property type="match status" value="1"/>
</dbReference>
<dbReference type="PANTHER" id="PTHR11559">
    <property type="entry name" value="CARBOXYLESTERASE"/>
    <property type="match status" value="1"/>
</dbReference>
<organism evidence="5 6">
    <name type="scientific">Bondarzewia mesenterica</name>
    <dbReference type="NCBI Taxonomy" id="1095465"/>
    <lineage>
        <taxon>Eukaryota</taxon>
        <taxon>Fungi</taxon>
        <taxon>Dikarya</taxon>
        <taxon>Basidiomycota</taxon>
        <taxon>Agaricomycotina</taxon>
        <taxon>Agaricomycetes</taxon>
        <taxon>Russulales</taxon>
        <taxon>Bondarzewiaceae</taxon>
        <taxon>Bondarzewia</taxon>
    </lineage>
</organism>
<keyword evidence="6" id="KW-1185">Reference proteome</keyword>
<evidence type="ECO:0000256" key="2">
    <source>
        <dbReference type="ARBA" id="ARBA00022801"/>
    </source>
</evidence>
<accession>A0A4S4LTC4</accession>
<dbReference type="GO" id="GO:0016787">
    <property type="term" value="F:hydrolase activity"/>
    <property type="evidence" value="ECO:0007669"/>
    <property type="project" value="UniProtKB-KW"/>
</dbReference>
<sequence length="441" mass="48444">MVSRAFKLYASYSLVIRARLPHRIFFAAGASAAYNASMLVRQSVARGTPIIYVSLNYRLGPLGFPQGPEAEARGSLNIGLCDQWAAFEWIQTNIRNFGGDPDKVTIFGQSAGAISLALHYLNENFTNVARAAIFESGSASTLSLFNASRLYPSWLAFARGTPSCTSSMSLSKNDTFSCLLTATSDEILAGMEAAQSFNQQQFPFIPVLDGLNGVVPTLPSLRLGVGAKVPFISGTVLDEGTSFFPTSVSTTNELQDWIFRYYTPSQEGSVTLEIATAVLLALYEDPSMRSPFGTGNQTFGLSMDFKRVGDLWFQGQRRIWTKTAATIGTRTYGYLFTDPQPNVQPYLGVAHSSEGQYVYGQIPANETAATLSSAIMDYWISFANSLDPNDGKGTQRPNWESYGDNQRILQLQTENTTLIEDDYRSLPIDDFINRNNVLFGQ</sequence>
<evidence type="ECO:0000313" key="6">
    <source>
        <dbReference type="Proteomes" id="UP000310158"/>
    </source>
</evidence>
<comment type="similarity">
    <text evidence="1 3">Belongs to the type-B carboxylesterase/lipase family.</text>
</comment>
<keyword evidence="2 3" id="KW-0378">Hydrolase</keyword>
<comment type="caution">
    <text evidence="5">The sequence shown here is derived from an EMBL/GenBank/DDBJ whole genome shotgun (WGS) entry which is preliminary data.</text>
</comment>
<dbReference type="SUPFAM" id="SSF53474">
    <property type="entry name" value="alpha/beta-Hydrolases"/>
    <property type="match status" value="1"/>
</dbReference>
<dbReference type="Gene3D" id="3.40.50.1820">
    <property type="entry name" value="alpha/beta hydrolase"/>
    <property type="match status" value="1"/>
</dbReference>
<dbReference type="Proteomes" id="UP000310158">
    <property type="component" value="Unassembled WGS sequence"/>
</dbReference>
<dbReference type="PROSITE" id="PS00122">
    <property type="entry name" value="CARBOXYLESTERASE_B_1"/>
    <property type="match status" value="1"/>
</dbReference>
<proteinExistence type="inferred from homology"/>
<gene>
    <name evidence="5" type="ORF">EW146_g5513</name>
</gene>
<dbReference type="InterPro" id="IPR050309">
    <property type="entry name" value="Type-B_Carboxylest/Lipase"/>
</dbReference>
<evidence type="ECO:0000313" key="5">
    <source>
        <dbReference type="EMBL" id="THH14881.1"/>
    </source>
</evidence>
<dbReference type="AlphaFoldDB" id="A0A4S4LTC4"/>
<dbReference type="InterPro" id="IPR029058">
    <property type="entry name" value="AB_hydrolase_fold"/>
</dbReference>